<evidence type="ECO:0000313" key="3">
    <source>
        <dbReference type="Proteomes" id="UP000653305"/>
    </source>
</evidence>
<feature type="compositionally biased region" description="Polar residues" evidence="1">
    <location>
        <begin position="56"/>
        <end position="78"/>
    </location>
</feature>
<dbReference type="Proteomes" id="UP000653305">
    <property type="component" value="Unassembled WGS sequence"/>
</dbReference>
<name>A0A830BCI2_9LAMI</name>
<feature type="compositionally biased region" description="Low complexity" evidence="1">
    <location>
        <begin position="10"/>
        <end position="52"/>
    </location>
</feature>
<sequence>MVWSDPPLFADSPPSATPASSFAPTLTSTSHPNSPSTTSSPPTNPNISSSPPLKSVASTPITPTSPILSLSTFKSRPTLSPPHLNTKP</sequence>
<feature type="region of interest" description="Disordered" evidence="1">
    <location>
        <begin position="1"/>
        <end position="88"/>
    </location>
</feature>
<proteinExistence type="predicted"/>
<keyword evidence="3" id="KW-1185">Reference proteome</keyword>
<evidence type="ECO:0000256" key="1">
    <source>
        <dbReference type="SAM" id="MobiDB-lite"/>
    </source>
</evidence>
<protein>
    <submittedName>
        <fullName evidence="2">Gdp-l-fucose synthase 1</fullName>
    </submittedName>
</protein>
<dbReference type="EMBL" id="BMAC01000033">
    <property type="protein sequence ID" value="GFP81715.1"/>
    <property type="molecule type" value="Genomic_DNA"/>
</dbReference>
<gene>
    <name evidence="2" type="ORF">PHJA_000314800</name>
</gene>
<comment type="caution">
    <text evidence="2">The sequence shown here is derived from an EMBL/GenBank/DDBJ whole genome shotgun (WGS) entry which is preliminary data.</text>
</comment>
<organism evidence="2 3">
    <name type="scientific">Phtheirospermum japonicum</name>
    <dbReference type="NCBI Taxonomy" id="374723"/>
    <lineage>
        <taxon>Eukaryota</taxon>
        <taxon>Viridiplantae</taxon>
        <taxon>Streptophyta</taxon>
        <taxon>Embryophyta</taxon>
        <taxon>Tracheophyta</taxon>
        <taxon>Spermatophyta</taxon>
        <taxon>Magnoliopsida</taxon>
        <taxon>eudicotyledons</taxon>
        <taxon>Gunneridae</taxon>
        <taxon>Pentapetalae</taxon>
        <taxon>asterids</taxon>
        <taxon>lamiids</taxon>
        <taxon>Lamiales</taxon>
        <taxon>Orobanchaceae</taxon>
        <taxon>Orobanchaceae incertae sedis</taxon>
        <taxon>Phtheirospermum</taxon>
    </lineage>
</organism>
<evidence type="ECO:0000313" key="2">
    <source>
        <dbReference type="EMBL" id="GFP81715.1"/>
    </source>
</evidence>
<accession>A0A830BCI2</accession>
<dbReference type="AlphaFoldDB" id="A0A830BCI2"/>
<reference evidence="2" key="1">
    <citation type="submission" date="2020-07" db="EMBL/GenBank/DDBJ databases">
        <title>Ethylene signaling mediates host invasion by parasitic plants.</title>
        <authorList>
            <person name="Yoshida S."/>
        </authorList>
    </citation>
    <scope>NUCLEOTIDE SEQUENCE</scope>
    <source>
        <strain evidence="2">Okayama</strain>
    </source>
</reference>